<evidence type="ECO:0000313" key="3">
    <source>
        <dbReference type="Proteomes" id="UP000552864"/>
    </source>
</evidence>
<organism evidence="2 3">
    <name type="scientific">Chitinophaga eiseniae</name>
    <dbReference type="NCBI Taxonomy" id="634771"/>
    <lineage>
        <taxon>Bacteria</taxon>
        <taxon>Pseudomonadati</taxon>
        <taxon>Bacteroidota</taxon>
        <taxon>Chitinophagia</taxon>
        <taxon>Chitinophagales</taxon>
        <taxon>Chitinophagaceae</taxon>
        <taxon>Chitinophaga</taxon>
    </lineage>
</organism>
<proteinExistence type="predicted"/>
<dbReference type="AlphaFoldDB" id="A0A847SN39"/>
<comment type="caution">
    <text evidence="2">The sequence shown here is derived from an EMBL/GenBank/DDBJ whole genome shotgun (WGS) entry which is preliminary data.</text>
</comment>
<dbReference type="SUPFAM" id="SSF51206">
    <property type="entry name" value="cAMP-binding domain-like"/>
    <property type="match status" value="1"/>
</dbReference>
<gene>
    <name evidence="2" type="ORF">HGH91_01980</name>
</gene>
<dbReference type="Gene3D" id="2.60.120.10">
    <property type="entry name" value="Jelly Rolls"/>
    <property type="match status" value="1"/>
</dbReference>
<reference evidence="2 3" key="1">
    <citation type="submission" date="2020-04" db="EMBL/GenBank/DDBJ databases">
        <authorList>
            <person name="Yin C."/>
        </authorList>
    </citation>
    <scope>NUCLEOTIDE SEQUENCE [LARGE SCALE GENOMIC DNA]</scope>
    <source>
        <strain evidence="2 3">Ak56</strain>
    </source>
</reference>
<dbReference type="RefSeq" id="WP_168736778.1">
    <property type="nucleotide sequence ID" value="NZ_JABAHZ010000001.1"/>
</dbReference>
<keyword evidence="3" id="KW-1185">Reference proteome</keyword>
<dbReference type="InterPro" id="IPR018490">
    <property type="entry name" value="cNMP-bd_dom_sf"/>
</dbReference>
<accession>A0A847SN39</accession>
<dbReference type="EMBL" id="JABAHZ010000001">
    <property type="protein sequence ID" value="NLR77372.1"/>
    <property type="molecule type" value="Genomic_DNA"/>
</dbReference>
<name>A0A847SN39_9BACT</name>
<dbReference type="InterPro" id="IPR014710">
    <property type="entry name" value="RmlC-like_jellyroll"/>
</dbReference>
<evidence type="ECO:0000259" key="1">
    <source>
        <dbReference type="Pfam" id="PF00027"/>
    </source>
</evidence>
<evidence type="ECO:0000313" key="2">
    <source>
        <dbReference type="EMBL" id="NLR77372.1"/>
    </source>
</evidence>
<sequence length="195" mass="22828">MSDIFENYLRSVMPLTQEELQQILSLSVTKKVRRRQLLLEEGEVCLYKIFITKGLLKSYLLKSDGSEHIMRFAPEQTWLTDHESYMHQTPSKYYIEAIEDTQVLLWTRDNFNKLMDNIPALKAYSIRIVSNSLNASQERIRMHISATSEEKYQEFVATFPQLANRLPLHLIASYLGVSRETLSRIRHAQRMVKSS</sequence>
<dbReference type="InterPro" id="IPR000595">
    <property type="entry name" value="cNMP-bd_dom"/>
</dbReference>
<protein>
    <submittedName>
        <fullName evidence="2">Crp/Fnr family transcriptional regulator</fullName>
    </submittedName>
</protein>
<dbReference type="Pfam" id="PF00027">
    <property type="entry name" value="cNMP_binding"/>
    <property type="match status" value="1"/>
</dbReference>
<feature type="domain" description="Cyclic nucleotide-binding" evidence="1">
    <location>
        <begin position="30"/>
        <end position="116"/>
    </location>
</feature>
<dbReference type="Proteomes" id="UP000552864">
    <property type="component" value="Unassembled WGS sequence"/>
</dbReference>